<dbReference type="InterPro" id="IPR000477">
    <property type="entry name" value="RT_dom"/>
</dbReference>
<sequence>MTPGQDEPVDDIPSVRKTTTIDRELLRMRVDVAGLQETRLSGEGSLREENYTFWWKGRDEGERRDYGVGIAIRNHLLDCTESPVCISERLITVRFMTESGPITVVSAYAPTLKAEAHVKEAFYQSLGECMEGISKSDKLVLLGDFNARIGRSNENWPDCMGKHGIGNINDNGQRLLELCATHQLCVTNTYFKNKPAHKVSWKHPRSGHWHQLDLIITRRRDLRDTLNSRAYHSAICDTDHALVIAKTRLTSKKFHASKTKNKTQAILNIPRRPDEAQLTRFHEFIEKHLSDSHLKGIIDLETLWNKIKVTLLVAAKRVFGKKAKEKTDWYSEFEELLQPLVEAKRKAHINLVANGNDHTKSAFKIAKANLQRTARQCANQYWIDLCTSIQHCHDIGDIRGMHQGIKRAMGPVARKRATIKDTDGSPISDKSLQLDRWARHYNNLYFEEVNISPEAARTIPHFHTLESLDTPPTFAEFLRALQALKTGKSTGSDNIPAELIKLPAATNPLYVLLLRCWEMGTVPQEMRDANIVTLYKGKGDRGVCDNYRGISLLSVVGKAFARVILSRLHILADRVYPESQCGFRANRSTTDMIFTLRQLQEKCREQRKPLFMAFVDLNKAFDTVSRNGLYEVLNKVGCPPKMLALIKSFHDNMRGCVVFDGDVSAAFNVNRGVRQGCVLAPTLFGIFFSALLSAAFDGSEEGVHLHTRHDGKLFNINLLKAKRNRLDLLVRELLFADDAAIVANTEEELQHLVTRFGRACDMFSMSVNTRKTVVMAQGTTIPPTITLNESTLQVVDHFCYLGSTTTSNLSNDKEIDSRIGRASTAFGKLYTRVWRNSKLTTRTKVLVYNSCVLSTLLYGSETWTTYRKQERRINAFHMRCLRIIIGVSWRDKVTNECVLNTTRTTSITAILKQRRLQWLGHVQRQDTERLPRRVMLGQLANATRPVGRPLLRFKDSCKRDMDDFDIDKDNWESLALDRPVWRQLLHQGKSKHDGKWLEKLKTKRLNQHLEASPNPNYACVRCGKQCKARIGLFSHMRKCGSQNPQPL</sequence>
<comment type="caution">
    <text evidence="2">The sequence shown here is derived from an EMBL/GenBank/DDBJ whole genome shotgun (WGS) entry which is preliminary data.</text>
</comment>
<dbReference type="PANTHER" id="PTHR47027:SF20">
    <property type="entry name" value="REVERSE TRANSCRIPTASE-LIKE PROTEIN WITH RNA-DIRECTED DNA POLYMERASE DOMAIN"/>
    <property type="match status" value="1"/>
</dbReference>
<evidence type="ECO:0000313" key="2">
    <source>
        <dbReference type="EMBL" id="CAG9107992.1"/>
    </source>
</evidence>
<dbReference type="SUPFAM" id="SSF56219">
    <property type="entry name" value="DNase I-like"/>
    <property type="match status" value="1"/>
</dbReference>
<dbReference type="Pfam" id="PF00078">
    <property type="entry name" value="RVT_1"/>
    <property type="match status" value="1"/>
</dbReference>
<dbReference type="Proteomes" id="UP000653454">
    <property type="component" value="Unassembled WGS sequence"/>
</dbReference>
<dbReference type="Gene3D" id="3.60.10.10">
    <property type="entry name" value="Endonuclease/exonuclease/phosphatase"/>
    <property type="match status" value="1"/>
</dbReference>
<dbReference type="InterPro" id="IPR036691">
    <property type="entry name" value="Endo/exonu/phosph_ase_sf"/>
</dbReference>
<reference evidence="2" key="1">
    <citation type="submission" date="2020-11" db="EMBL/GenBank/DDBJ databases">
        <authorList>
            <person name="Whiteford S."/>
        </authorList>
    </citation>
    <scope>NUCLEOTIDE SEQUENCE</scope>
</reference>
<dbReference type="CDD" id="cd01650">
    <property type="entry name" value="RT_nLTR_like"/>
    <property type="match status" value="1"/>
</dbReference>
<protein>
    <submittedName>
        <fullName evidence="2">(diamondback moth) hypothetical protein</fullName>
    </submittedName>
</protein>
<gene>
    <name evidence="2" type="ORF">PLXY2_LOCUS3824</name>
</gene>
<organism evidence="2 3">
    <name type="scientific">Plutella xylostella</name>
    <name type="common">Diamondback moth</name>
    <name type="synonym">Plutella maculipennis</name>
    <dbReference type="NCBI Taxonomy" id="51655"/>
    <lineage>
        <taxon>Eukaryota</taxon>
        <taxon>Metazoa</taxon>
        <taxon>Ecdysozoa</taxon>
        <taxon>Arthropoda</taxon>
        <taxon>Hexapoda</taxon>
        <taxon>Insecta</taxon>
        <taxon>Pterygota</taxon>
        <taxon>Neoptera</taxon>
        <taxon>Endopterygota</taxon>
        <taxon>Lepidoptera</taxon>
        <taxon>Glossata</taxon>
        <taxon>Ditrysia</taxon>
        <taxon>Yponomeutoidea</taxon>
        <taxon>Plutellidae</taxon>
        <taxon>Plutella</taxon>
    </lineage>
</organism>
<dbReference type="PROSITE" id="PS50878">
    <property type="entry name" value="RT_POL"/>
    <property type="match status" value="1"/>
</dbReference>
<dbReference type="GO" id="GO:0003824">
    <property type="term" value="F:catalytic activity"/>
    <property type="evidence" value="ECO:0007669"/>
    <property type="project" value="InterPro"/>
</dbReference>
<evidence type="ECO:0000313" key="3">
    <source>
        <dbReference type="Proteomes" id="UP000653454"/>
    </source>
</evidence>
<dbReference type="EMBL" id="CAJHNJ030000010">
    <property type="protein sequence ID" value="CAG9107992.1"/>
    <property type="molecule type" value="Genomic_DNA"/>
</dbReference>
<feature type="domain" description="Reverse transcriptase" evidence="1">
    <location>
        <begin position="515"/>
        <end position="805"/>
    </location>
</feature>
<dbReference type="AlphaFoldDB" id="A0A8S4DUB1"/>
<dbReference type="CDD" id="cd09076">
    <property type="entry name" value="L1-EN"/>
    <property type="match status" value="1"/>
</dbReference>
<proteinExistence type="predicted"/>
<dbReference type="PANTHER" id="PTHR47027">
    <property type="entry name" value="REVERSE TRANSCRIPTASE DOMAIN-CONTAINING PROTEIN"/>
    <property type="match status" value="1"/>
</dbReference>
<dbReference type="InterPro" id="IPR005135">
    <property type="entry name" value="Endo/exonuclease/phosphatase"/>
</dbReference>
<name>A0A8S4DUB1_PLUXY</name>
<keyword evidence="3" id="KW-1185">Reference proteome</keyword>
<dbReference type="Pfam" id="PF03372">
    <property type="entry name" value="Exo_endo_phos"/>
    <property type="match status" value="1"/>
</dbReference>
<evidence type="ECO:0000259" key="1">
    <source>
        <dbReference type="PROSITE" id="PS50878"/>
    </source>
</evidence>
<accession>A0A8S4DUB1</accession>